<dbReference type="Pfam" id="PF12728">
    <property type="entry name" value="HTH_17"/>
    <property type="match status" value="1"/>
</dbReference>
<keyword evidence="3" id="KW-1185">Reference proteome</keyword>
<evidence type="ECO:0000259" key="1">
    <source>
        <dbReference type="Pfam" id="PF12728"/>
    </source>
</evidence>
<dbReference type="InterPro" id="IPR041657">
    <property type="entry name" value="HTH_17"/>
</dbReference>
<feature type="domain" description="Helix-turn-helix" evidence="1">
    <location>
        <begin position="6"/>
        <end position="54"/>
    </location>
</feature>
<dbReference type="SUPFAM" id="SSF46955">
    <property type="entry name" value="Putative DNA-binding domain"/>
    <property type="match status" value="1"/>
</dbReference>
<dbReference type="RefSeq" id="WP_084655931.1">
    <property type="nucleotide sequence ID" value="NZ_MKIE01000020.1"/>
</dbReference>
<dbReference type="NCBIfam" id="TIGR01764">
    <property type="entry name" value="excise"/>
    <property type="match status" value="1"/>
</dbReference>
<evidence type="ECO:0000313" key="3">
    <source>
        <dbReference type="Proteomes" id="UP000180254"/>
    </source>
</evidence>
<proteinExistence type="predicted"/>
<dbReference type="EMBL" id="MKIE01000020">
    <property type="protein sequence ID" value="OHW61240.1"/>
    <property type="molecule type" value="Genomic_DNA"/>
</dbReference>
<dbReference type="AlphaFoldDB" id="A0A1S1V4B5"/>
<protein>
    <submittedName>
        <fullName evidence="2">Helix-turn-helix domain protein</fullName>
    </submittedName>
</protein>
<sequence length="55" mass="6453">MSDLKVYTLKEVEPILKVTQRTLYNYIKSGKLKAVKIGKEWRVKHSDLEDFLNGK</sequence>
<evidence type="ECO:0000313" key="2">
    <source>
        <dbReference type="EMBL" id="OHW61240.1"/>
    </source>
</evidence>
<dbReference type="GO" id="GO:0003677">
    <property type="term" value="F:DNA binding"/>
    <property type="evidence" value="ECO:0007669"/>
    <property type="project" value="InterPro"/>
</dbReference>
<accession>A0A1S1V4B5</accession>
<reference evidence="2 3" key="1">
    <citation type="submission" date="2016-09" db="EMBL/GenBank/DDBJ databases">
        <title>Genome sequence of Eubacterium angustum.</title>
        <authorList>
            <person name="Poehlein A."/>
            <person name="Daniel R."/>
        </authorList>
    </citation>
    <scope>NUCLEOTIDE SEQUENCE [LARGE SCALE GENOMIC DNA]</scope>
    <source>
        <strain evidence="2 3">DSM 1989</strain>
    </source>
</reference>
<dbReference type="OrthoDB" id="26294at2"/>
<gene>
    <name evidence="2" type="ORF">EUAN_23970</name>
</gene>
<dbReference type="InterPro" id="IPR009061">
    <property type="entry name" value="DNA-bd_dom_put_sf"/>
</dbReference>
<organism evidence="2 3">
    <name type="scientific">Andreesenia angusta</name>
    <dbReference type="NCBI Taxonomy" id="39480"/>
    <lineage>
        <taxon>Bacteria</taxon>
        <taxon>Bacillati</taxon>
        <taxon>Bacillota</taxon>
        <taxon>Tissierellia</taxon>
        <taxon>Tissierellales</taxon>
        <taxon>Gottschalkiaceae</taxon>
        <taxon>Andreesenia</taxon>
    </lineage>
</organism>
<dbReference type="STRING" id="39480.EUAN_23970"/>
<comment type="caution">
    <text evidence="2">The sequence shown here is derived from an EMBL/GenBank/DDBJ whole genome shotgun (WGS) entry which is preliminary data.</text>
</comment>
<dbReference type="Proteomes" id="UP000180254">
    <property type="component" value="Unassembled WGS sequence"/>
</dbReference>
<dbReference type="InterPro" id="IPR010093">
    <property type="entry name" value="SinI_DNA-bd"/>
</dbReference>
<name>A0A1S1V4B5_9FIRM</name>